<evidence type="ECO:0000313" key="2">
    <source>
        <dbReference type="EMBL" id="OGN06282.1"/>
    </source>
</evidence>
<dbReference type="EMBL" id="MGJN01000020">
    <property type="protein sequence ID" value="OGN06282.1"/>
    <property type="molecule type" value="Genomic_DNA"/>
</dbReference>
<dbReference type="Proteomes" id="UP000176834">
    <property type="component" value="Unassembled WGS sequence"/>
</dbReference>
<reference evidence="2 3" key="1">
    <citation type="journal article" date="2016" name="Nat. Commun.">
        <title>Thousands of microbial genomes shed light on interconnected biogeochemical processes in an aquifer system.</title>
        <authorList>
            <person name="Anantharaman K."/>
            <person name="Brown C.T."/>
            <person name="Hug L.A."/>
            <person name="Sharon I."/>
            <person name="Castelle C.J."/>
            <person name="Probst A.J."/>
            <person name="Thomas B.C."/>
            <person name="Singh A."/>
            <person name="Wilkins M.J."/>
            <person name="Karaoz U."/>
            <person name="Brodie E.L."/>
            <person name="Williams K.H."/>
            <person name="Hubbard S.S."/>
            <person name="Banfield J.F."/>
        </authorList>
    </citation>
    <scope>NUCLEOTIDE SEQUENCE [LARGE SCALE GENOMIC DNA]</scope>
</reference>
<dbReference type="Gene3D" id="3.30.360.10">
    <property type="entry name" value="Dihydrodipicolinate Reductase, domain 2"/>
    <property type="match status" value="1"/>
</dbReference>
<protein>
    <recommendedName>
        <fullName evidence="1">Gfo/Idh/MocA-like oxidoreductase N-terminal domain-containing protein</fullName>
    </recommendedName>
</protein>
<organism evidence="2 3">
    <name type="scientific">Candidatus Yanofskybacteria bacterium RIFCSPHIGHO2_02_FULL_38_22b</name>
    <dbReference type="NCBI Taxonomy" id="1802673"/>
    <lineage>
        <taxon>Bacteria</taxon>
        <taxon>Candidatus Yanofskyibacteriota</taxon>
    </lineage>
</organism>
<feature type="domain" description="Gfo/Idh/MocA-like oxidoreductase N-terminal" evidence="1">
    <location>
        <begin position="6"/>
        <end position="105"/>
    </location>
</feature>
<dbReference type="PANTHER" id="PTHR43377">
    <property type="entry name" value="BILIVERDIN REDUCTASE A"/>
    <property type="match status" value="1"/>
</dbReference>
<dbReference type="InterPro" id="IPR036291">
    <property type="entry name" value="NAD(P)-bd_dom_sf"/>
</dbReference>
<dbReference type="Gene3D" id="3.40.50.720">
    <property type="entry name" value="NAD(P)-binding Rossmann-like Domain"/>
    <property type="match status" value="1"/>
</dbReference>
<proteinExistence type="predicted"/>
<dbReference type="Pfam" id="PF01408">
    <property type="entry name" value="GFO_IDH_MocA"/>
    <property type="match status" value="1"/>
</dbReference>
<name>A0A1F8EZH9_9BACT</name>
<comment type="caution">
    <text evidence="2">The sequence shown here is derived from an EMBL/GenBank/DDBJ whole genome shotgun (WGS) entry which is preliminary data.</text>
</comment>
<evidence type="ECO:0000259" key="1">
    <source>
        <dbReference type="Pfam" id="PF01408"/>
    </source>
</evidence>
<gene>
    <name evidence="2" type="ORF">A3B86_04150</name>
</gene>
<dbReference type="PANTHER" id="PTHR43377:SF1">
    <property type="entry name" value="BILIVERDIN REDUCTASE A"/>
    <property type="match status" value="1"/>
</dbReference>
<dbReference type="InterPro" id="IPR051450">
    <property type="entry name" value="Gfo/Idh/MocA_Oxidoreductases"/>
</dbReference>
<dbReference type="GO" id="GO:0000166">
    <property type="term" value="F:nucleotide binding"/>
    <property type="evidence" value="ECO:0007669"/>
    <property type="project" value="InterPro"/>
</dbReference>
<accession>A0A1F8EZH9</accession>
<dbReference type="SUPFAM" id="SSF51735">
    <property type="entry name" value="NAD(P)-binding Rossmann-fold domains"/>
    <property type="match status" value="1"/>
</dbReference>
<sequence>MTNPVRLGFIGCGGHSGRHADVVLKMSRDYQITGAFDLKRDIVDDFIKSRRAYPCYAENRDLKKFLAISEIEAVLIGTPHRFHLEQAEAAVKAGKHVLCEKPLWEGSGGEKKFRRILREAADRNLVFSSCHLRRYEKEYMYVKEHIIEYFERFGRALEVRFQFFYHEPSTSWKMKDSLLLDHMNHEIDLVHFLFGYSPTHFWRISHSFDEYRVAGKTESGLAIWFTGYRRLKTHTFRNELELIFEGGRVRTEVVLNSSTGMVRSLVSEVSFEDDSETVTRFRAHSYDDALVGVMTNFAEAIRGTDECYLTAQDLLGNTTICNDLVASEYGNI</sequence>
<dbReference type="AlphaFoldDB" id="A0A1F8EZH9"/>
<evidence type="ECO:0000313" key="3">
    <source>
        <dbReference type="Proteomes" id="UP000176834"/>
    </source>
</evidence>
<dbReference type="InterPro" id="IPR000683">
    <property type="entry name" value="Gfo/Idh/MocA-like_OxRdtase_N"/>
</dbReference>